<organism evidence="7 8">
    <name type="scientific">Oleomonas cavernae</name>
    <dbReference type="NCBI Taxonomy" id="2320859"/>
    <lineage>
        <taxon>Bacteria</taxon>
        <taxon>Pseudomonadati</taxon>
        <taxon>Pseudomonadota</taxon>
        <taxon>Alphaproteobacteria</taxon>
        <taxon>Acetobacterales</taxon>
        <taxon>Acetobacteraceae</taxon>
        <taxon>Oleomonas</taxon>
    </lineage>
</organism>
<evidence type="ECO:0000256" key="5">
    <source>
        <dbReference type="PROSITE-ProRule" id="PRU01023"/>
    </source>
</evidence>
<feature type="binding site" evidence="5">
    <location>
        <position position="298"/>
    </location>
    <ligand>
        <name>S-adenosyl-L-methionine</name>
        <dbReference type="ChEBI" id="CHEBI:59789"/>
    </ligand>
</feature>
<keyword evidence="2 5" id="KW-0808">Transferase</keyword>
<dbReference type="InterPro" id="IPR035926">
    <property type="entry name" value="NusB-like_sf"/>
</dbReference>
<evidence type="ECO:0000256" key="2">
    <source>
        <dbReference type="ARBA" id="ARBA00022679"/>
    </source>
</evidence>
<feature type="active site" description="Nucleophile" evidence="5">
    <location>
        <position position="367"/>
    </location>
</feature>
<dbReference type="Gene3D" id="3.40.50.150">
    <property type="entry name" value="Vaccinia Virus protein VP39"/>
    <property type="match status" value="1"/>
</dbReference>
<keyword evidence="4 5" id="KW-0694">RNA-binding</keyword>
<dbReference type="Pfam" id="PF01029">
    <property type="entry name" value="NusB"/>
    <property type="match status" value="1"/>
</dbReference>
<dbReference type="Pfam" id="PF01189">
    <property type="entry name" value="Methyltr_RsmB-F"/>
    <property type="match status" value="1"/>
</dbReference>
<dbReference type="CDD" id="cd02440">
    <property type="entry name" value="AdoMet_MTases"/>
    <property type="match status" value="1"/>
</dbReference>
<evidence type="ECO:0000256" key="1">
    <source>
        <dbReference type="ARBA" id="ARBA00022603"/>
    </source>
</evidence>
<dbReference type="GO" id="GO:0003723">
    <property type="term" value="F:RNA binding"/>
    <property type="evidence" value="ECO:0007669"/>
    <property type="project" value="UniProtKB-UniRule"/>
</dbReference>
<dbReference type="SUPFAM" id="SSF53335">
    <property type="entry name" value="S-adenosyl-L-methionine-dependent methyltransferases"/>
    <property type="match status" value="1"/>
</dbReference>
<dbReference type="InterPro" id="IPR049560">
    <property type="entry name" value="MeTrfase_RsmB-F_NOP2_cat"/>
</dbReference>
<dbReference type="FunFam" id="3.40.50.150:FF:000257">
    <property type="entry name" value="16S rRNA methyltransferase"/>
    <property type="match status" value="1"/>
</dbReference>
<dbReference type="PANTHER" id="PTHR22807">
    <property type="entry name" value="NOP2 YEAST -RELATED NOL1/NOP2/FMU SUN DOMAIN-CONTAINING"/>
    <property type="match status" value="1"/>
</dbReference>
<dbReference type="GO" id="GO:0006355">
    <property type="term" value="P:regulation of DNA-templated transcription"/>
    <property type="evidence" value="ECO:0007669"/>
    <property type="project" value="InterPro"/>
</dbReference>
<evidence type="ECO:0000256" key="4">
    <source>
        <dbReference type="ARBA" id="ARBA00022884"/>
    </source>
</evidence>
<reference evidence="7 8" key="1">
    <citation type="submission" date="2018-09" db="EMBL/GenBank/DDBJ databases">
        <authorList>
            <person name="Zhu H."/>
        </authorList>
    </citation>
    <scope>NUCLEOTIDE SEQUENCE [LARGE SCALE GENOMIC DNA]</scope>
    <source>
        <strain evidence="7 8">K1W22B-8</strain>
    </source>
</reference>
<proteinExistence type="inferred from homology"/>
<keyword evidence="1 5" id="KW-0489">Methyltransferase</keyword>
<dbReference type="Proteomes" id="UP000284605">
    <property type="component" value="Unassembled WGS sequence"/>
</dbReference>
<dbReference type="Gene3D" id="1.10.940.10">
    <property type="entry name" value="NusB-like"/>
    <property type="match status" value="1"/>
</dbReference>
<dbReference type="PRINTS" id="PR02008">
    <property type="entry name" value="RCMTFAMILY"/>
</dbReference>
<feature type="binding site" evidence="5">
    <location>
        <position position="314"/>
    </location>
    <ligand>
        <name>S-adenosyl-L-methionine</name>
        <dbReference type="ChEBI" id="CHEBI:59789"/>
    </ligand>
</feature>
<dbReference type="InterPro" id="IPR006027">
    <property type="entry name" value="NusB_RsmB_TIM44"/>
</dbReference>
<evidence type="ECO:0000313" key="7">
    <source>
        <dbReference type="EMBL" id="RJF90144.1"/>
    </source>
</evidence>
<dbReference type="InterPro" id="IPR029063">
    <property type="entry name" value="SAM-dependent_MTases_sf"/>
</dbReference>
<feature type="domain" description="SAM-dependent MTase RsmB/NOP-type" evidence="6">
    <location>
        <begin position="153"/>
        <end position="435"/>
    </location>
</feature>
<dbReference type="PROSITE" id="PS51686">
    <property type="entry name" value="SAM_MT_RSMB_NOP"/>
    <property type="match status" value="1"/>
</dbReference>
<evidence type="ECO:0000259" key="6">
    <source>
        <dbReference type="PROSITE" id="PS51686"/>
    </source>
</evidence>
<keyword evidence="3 5" id="KW-0949">S-adenosyl-L-methionine</keyword>
<feature type="binding site" evidence="5">
    <location>
        <begin position="251"/>
        <end position="257"/>
    </location>
    <ligand>
        <name>S-adenosyl-L-methionine</name>
        <dbReference type="ChEBI" id="CHEBI:59789"/>
    </ligand>
</feature>
<dbReference type="SUPFAM" id="SSF48013">
    <property type="entry name" value="NusB-like"/>
    <property type="match status" value="1"/>
</dbReference>
<comment type="similarity">
    <text evidence="5">Belongs to the class I-like SAM-binding methyltransferase superfamily. RsmB/NOP family.</text>
</comment>
<dbReference type="OrthoDB" id="9810297at2"/>
<evidence type="ECO:0000313" key="8">
    <source>
        <dbReference type="Proteomes" id="UP000284605"/>
    </source>
</evidence>
<evidence type="ECO:0000256" key="3">
    <source>
        <dbReference type="ARBA" id="ARBA00022691"/>
    </source>
</evidence>
<dbReference type="InterPro" id="IPR023267">
    <property type="entry name" value="RCMT"/>
</dbReference>
<dbReference type="InterPro" id="IPR001678">
    <property type="entry name" value="MeTrfase_RsmB-F_NOP2_dom"/>
</dbReference>
<dbReference type="RefSeq" id="WP_119782450.1">
    <property type="nucleotide sequence ID" value="NZ_QYUK01000011.1"/>
</dbReference>
<name>A0A418WJE2_9PROT</name>
<comment type="caution">
    <text evidence="7">The sequence shown here is derived from an EMBL/GenBank/DDBJ whole genome shotgun (WGS) entry which is preliminary data.</text>
</comment>
<dbReference type="PANTHER" id="PTHR22807:SF61">
    <property type="entry name" value="NOL1_NOP2_SUN FAMILY PROTEIN _ ANTITERMINATION NUSB DOMAIN-CONTAINING PROTEIN"/>
    <property type="match status" value="1"/>
</dbReference>
<sequence length="435" mass="45714">MSDGGAHAGVAARFAALGLIEAVVARGRPLDEAVDQAGALDKLEPRDRAFAHALAAATIRAWGFLHCVVDACLARPDGHLPDRLRMILALGAAQLLIMNVPPHAAVGATVDLADGALVRLRGLTNALLRRMDREREALLKQFNRPRNSTPDWLWAGWAQAYGEVVTAQIAAAHQLEPPLDLTLKPGLDAGLWAERLGAQVMPTGSLRLAQGGRVADLPGYAEGAWWVQDAAAALPARLLGAGAGDGVIDLCAAPGGKTAQLSASGARVTAVDQARGRMDRLEGNLARLGLSATSVVADVAKWRPEARVPYVLLDAPCSATGTLRRNPDIALHRDAEEVRALAKVQARLFRAAVEMLAPGGTLVVCTCSIEPREGPEMVDAMLAAGAPLKRRPIAPGEVPGLADAITPKGDLRTLPSHWAQAGGIDGFFISRLTRS</sequence>
<feature type="binding site" evidence="5">
    <location>
        <position position="272"/>
    </location>
    <ligand>
        <name>S-adenosyl-L-methionine</name>
        <dbReference type="ChEBI" id="CHEBI:59789"/>
    </ligand>
</feature>
<protein>
    <recommendedName>
        <fullName evidence="6">SAM-dependent MTase RsmB/NOP-type domain-containing protein</fullName>
    </recommendedName>
</protein>
<keyword evidence="8" id="KW-1185">Reference proteome</keyword>
<gene>
    <name evidence="7" type="ORF">D3874_23105</name>
</gene>
<dbReference type="GO" id="GO:0008173">
    <property type="term" value="F:RNA methyltransferase activity"/>
    <property type="evidence" value="ECO:0007669"/>
    <property type="project" value="InterPro"/>
</dbReference>
<dbReference type="GO" id="GO:0001510">
    <property type="term" value="P:RNA methylation"/>
    <property type="evidence" value="ECO:0007669"/>
    <property type="project" value="InterPro"/>
</dbReference>
<accession>A0A418WJE2</accession>
<dbReference type="EMBL" id="QYUK01000011">
    <property type="protein sequence ID" value="RJF90144.1"/>
    <property type="molecule type" value="Genomic_DNA"/>
</dbReference>
<dbReference type="AlphaFoldDB" id="A0A418WJE2"/>